<evidence type="ECO:0000256" key="1">
    <source>
        <dbReference type="SAM" id="MobiDB-lite"/>
    </source>
</evidence>
<gene>
    <name evidence="2" type="ORF">UTRI_03633</name>
</gene>
<accession>A0A5C3E2D7</accession>
<evidence type="ECO:0000313" key="3">
    <source>
        <dbReference type="Proteomes" id="UP000324022"/>
    </source>
</evidence>
<dbReference type="AlphaFoldDB" id="A0A5C3E2D7"/>
<protein>
    <submittedName>
        <fullName evidence="2">Uncharacterized protein</fullName>
    </submittedName>
</protein>
<sequence>MLFPKAISWAAIVALTAASCALSLYLPSDTIIWYLNESTDIAVARLNGFLDEVSRQTGQPRPPRQAAADFFEHLRQRGVFAVRPNWIQAAEWNQYYYERLVREHEEAARAAQERQEAAARAAQEERETAARAAREEHPSEDPAAWAAALYGRAESMPETPRRRSRWWG</sequence>
<proteinExistence type="predicted"/>
<dbReference type="Proteomes" id="UP000324022">
    <property type="component" value="Unassembled WGS sequence"/>
</dbReference>
<feature type="compositionally biased region" description="Basic and acidic residues" evidence="1">
    <location>
        <begin position="111"/>
        <end position="140"/>
    </location>
</feature>
<feature type="region of interest" description="Disordered" evidence="1">
    <location>
        <begin position="111"/>
        <end position="145"/>
    </location>
</feature>
<organism evidence="2 3">
    <name type="scientific">Ustilago trichophora</name>
    <dbReference type="NCBI Taxonomy" id="86804"/>
    <lineage>
        <taxon>Eukaryota</taxon>
        <taxon>Fungi</taxon>
        <taxon>Dikarya</taxon>
        <taxon>Basidiomycota</taxon>
        <taxon>Ustilaginomycotina</taxon>
        <taxon>Ustilaginomycetes</taxon>
        <taxon>Ustilaginales</taxon>
        <taxon>Ustilaginaceae</taxon>
        <taxon>Ustilago</taxon>
    </lineage>
</organism>
<reference evidence="2 3" key="1">
    <citation type="submission" date="2018-03" db="EMBL/GenBank/DDBJ databases">
        <authorList>
            <person name="Guldener U."/>
        </authorList>
    </citation>
    <scope>NUCLEOTIDE SEQUENCE [LARGE SCALE GENOMIC DNA]</scope>
    <source>
        <strain evidence="2 3">NBRC100155</strain>
    </source>
</reference>
<evidence type="ECO:0000313" key="2">
    <source>
        <dbReference type="EMBL" id="SPO24365.1"/>
    </source>
</evidence>
<dbReference type="PROSITE" id="PS51257">
    <property type="entry name" value="PROKAR_LIPOPROTEIN"/>
    <property type="match status" value="1"/>
</dbReference>
<dbReference type="EMBL" id="OOIN01000007">
    <property type="protein sequence ID" value="SPO24365.1"/>
    <property type="molecule type" value="Genomic_DNA"/>
</dbReference>
<keyword evidence="3" id="KW-1185">Reference proteome</keyword>
<name>A0A5C3E2D7_9BASI</name>